<dbReference type="InterPro" id="IPR011990">
    <property type="entry name" value="TPR-like_helical_dom_sf"/>
</dbReference>
<organism evidence="1 2">
    <name type="scientific">Lophiotrema nucula</name>
    <dbReference type="NCBI Taxonomy" id="690887"/>
    <lineage>
        <taxon>Eukaryota</taxon>
        <taxon>Fungi</taxon>
        <taxon>Dikarya</taxon>
        <taxon>Ascomycota</taxon>
        <taxon>Pezizomycotina</taxon>
        <taxon>Dothideomycetes</taxon>
        <taxon>Pleosporomycetidae</taxon>
        <taxon>Pleosporales</taxon>
        <taxon>Lophiotremataceae</taxon>
        <taxon>Lophiotrema</taxon>
    </lineage>
</organism>
<evidence type="ECO:0000313" key="2">
    <source>
        <dbReference type="Proteomes" id="UP000799770"/>
    </source>
</evidence>
<dbReference type="EMBL" id="ML977356">
    <property type="protein sequence ID" value="KAF2107209.1"/>
    <property type="molecule type" value="Genomic_DNA"/>
</dbReference>
<keyword evidence="2" id="KW-1185">Reference proteome</keyword>
<dbReference type="OrthoDB" id="5379420at2759"/>
<evidence type="ECO:0000313" key="1">
    <source>
        <dbReference type="EMBL" id="KAF2107209.1"/>
    </source>
</evidence>
<sequence length="463" mass="51974">MSLRPLTRFVVTSEPCVLCRSRQLLSPARYPPQSHPPHLRHDRRNATSYQWRRNYAQQVRGSWKEVRDEIDSKRRKGFYQLMEMQGLISLKMQDAEDVYQAFVTNQSIMDSKDLILWLAETYKVPLRTLTYLAVITHRIPEAVDKTGRAPPSQHKPVGKEMLLGCCEAGDLLATLHILGAVLNSESLEAGRELATSFNEAELSACLKMAGELADKGHPAALVVRGLFLEQEGKVSQARGLYEAAMEPREDLYHSEDGKLEAAKLIIPTVPPWIPLATLLMQSGDASSREQAKKVLERGALEEDDPLAYYHLASFEGKQSADWLTYMTKAAGSGYAEAMYELGIFYQKAGDWRGSNNGLNPSILADTRLAKALNWLQEWRRKGPDDLAVEWFEAAATRGHKPAMAELVKIYETGGNVDKVVELSEELAKTPTSKQELKKWSMLTRNASQRLSSARLEAKMKGKR</sequence>
<proteinExistence type="predicted"/>
<reference evidence="1" key="1">
    <citation type="journal article" date="2020" name="Stud. Mycol.">
        <title>101 Dothideomycetes genomes: a test case for predicting lifestyles and emergence of pathogens.</title>
        <authorList>
            <person name="Haridas S."/>
            <person name="Albert R."/>
            <person name="Binder M."/>
            <person name="Bloem J."/>
            <person name="Labutti K."/>
            <person name="Salamov A."/>
            <person name="Andreopoulos B."/>
            <person name="Baker S."/>
            <person name="Barry K."/>
            <person name="Bills G."/>
            <person name="Bluhm B."/>
            <person name="Cannon C."/>
            <person name="Castanera R."/>
            <person name="Culley D."/>
            <person name="Daum C."/>
            <person name="Ezra D."/>
            <person name="Gonzalez J."/>
            <person name="Henrissat B."/>
            <person name="Kuo A."/>
            <person name="Liang C."/>
            <person name="Lipzen A."/>
            <person name="Lutzoni F."/>
            <person name="Magnuson J."/>
            <person name="Mondo S."/>
            <person name="Nolan M."/>
            <person name="Ohm R."/>
            <person name="Pangilinan J."/>
            <person name="Park H.-J."/>
            <person name="Ramirez L."/>
            <person name="Alfaro M."/>
            <person name="Sun H."/>
            <person name="Tritt A."/>
            <person name="Yoshinaga Y."/>
            <person name="Zwiers L.-H."/>
            <person name="Turgeon B."/>
            <person name="Goodwin S."/>
            <person name="Spatafora J."/>
            <person name="Crous P."/>
            <person name="Grigoriev I."/>
        </authorList>
    </citation>
    <scope>NUCLEOTIDE SEQUENCE</scope>
    <source>
        <strain evidence="1">CBS 627.86</strain>
    </source>
</reference>
<dbReference type="Proteomes" id="UP000799770">
    <property type="component" value="Unassembled WGS sequence"/>
</dbReference>
<gene>
    <name evidence="1" type="ORF">BDV96DRAFT_589906</name>
</gene>
<dbReference type="Gene3D" id="1.25.40.10">
    <property type="entry name" value="Tetratricopeptide repeat domain"/>
    <property type="match status" value="1"/>
</dbReference>
<accession>A0A6A5YIY3</accession>
<dbReference type="SUPFAM" id="SSF81901">
    <property type="entry name" value="HCP-like"/>
    <property type="match status" value="1"/>
</dbReference>
<dbReference type="AlphaFoldDB" id="A0A6A5YIY3"/>
<name>A0A6A5YIY3_9PLEO</name>
<protein>
    <recommendedName>
        <fullName evidence="3">HCP-like protein</fullName>
    </recommendedName>
</protein>
<evidence type="ECO:0008006" key="3">
    <source>
        <dbReference type="Google" id="ProtNLM"/>
    </source>
</evidence>